<accession>A0AA41WXX4</accession>
<sequence>MSTKFLKSFFQMLLCVLAIVSIAACGGAGSSSPATPTPTTPTTPAPVTPVLSDFMFMSSTNSGVSETIRAEINDSTIFIRTPKVMDVSNLVATFVFSGASVLVGDVEQVSGVTVNDFTQPVTYTVRNAAGTGKNYTIELMQFTGLPVINLTTDNGNDITNRDDYTTGTVEVFGNGVVSDLDNMEMEIRGRGNSTWGMPKKPYQMKLAAKREFLDMENDKKWLFLAEYADKTMLRNKIAYELGYLSALDWTTDSEFAEVFLNRNYIGTYHITQKVEEGGDRVDIGDDGFLLEIDQLDRLDPDDVYFETDTFLINIKEPSLAQGDSQYLYISRLVHEFEQALYGNQFADPVNGYQKYIDLDSFIDWYLISEITKNVDSRSFSSIYFHVIPGEKIKMGPLWDFDLSFGNVDYADPEFPEGFWIKQNPWYERLFQDPNFVRQVQERFAYYDENRDFLLAKVDEYADKLRYAQAENDARWQTIGIYVWPNPVVLDTYEAEVDRLKSWFNTRMDWLDNALNQL</sequence>
<keyword evidence="3" id="KW-1185">Reference proteome</keyword>
<evidence type="ECO:0000313" key="3">
    <source>
        <dbReference type="Proteomes" id="UP001165413"/>
    </source>
</evidence>
<feature type="signal peptide" evidence="1">
    <location>
        <begin position="1"/>
        <end position="23"/>
    </location>
</feature>
<dbReference type="AlphaFoldDB" id="A0AA41WXX4"/>
<dbReference type="Gene3D" id="2.60.40.2340">
    <property type="match status" value="1"/>
</dbReference>
<gene>
    <name evidence="2" type="ORF">NLF92_06335</name>
</gene>
<organism evidence="2 3">
    <name type="scientific">Opacimonas viscosa</name>
    <dbReference type="NCBI Taxonomy" id="2961944"/>
    <lineage>
        <taxon>Bacteria</taxon>
        <taxon>Pseudomonadati</taxon>
        <taxon>Pseudomonadota</taxon>
        <taxon>Gammaproteobacteria</taxon>
        <taxon>Alteromonadales</taxon>
        <taxon>Alteromonadaceae</taxon>
        <taxon>Opacimonas</taxon>
    </lineage>
</organism>
<keyword evidence="2" id="KW-0808">Transferase</keyword>
<dbReference type="PROSITE" id="PS51257">
    <property type="entry name" value="PROKAR_LIPOPROTEIN"/>
    <property type="match status" value="1"/>
</dbReference>
<dbReference type="Pfam" id="PF08757">
    <property type="entry name" value="CotH"/>
    <property type="match status" value="1"/>
</dbReference>
<keyword evidence="2" id="KW-0418">Kinase</keyword>
<reference evidence="2" key="1">
    <citation type="submission" date="2022-07" db="EMBL/GenBank/DDBJ databases">
        <title>Characterization of the Novel Bacterium Alteromonas immobilis LMIT006 and Alteromonas gregis LMIT007.</title>
        <authorList>
            <person name="Lin X."/>
        </authorList>
    </citation>
    <scope>NUCLEOTIDE SEQUENCE</scope>
    <source>
        <strain evidence="2">LMIT007</strain>
    </source>
</reference>
<comment type="caution">
    <text evidence="2">The sequence shown here is derived from an EMBL/GenBank/DDBJ whole genome shotgun (WGS) entry which is preliminary data.</text>
</comment>
<protein>
    <submittedName>
        <fullName evidence="2">CotH kinase family protein</fullName>
    </submittedName>
</protein>
<dbReference type="RefSeq" id="WP_254099950.1">
    <property type="nucleotide sequence ID" value="NZ_JANATA010000008.1"/>
</dbReference>
<dbReference type="GO" id="GO:0016301">
    <property type="term" value="F:kinase activity"/>
    <property type="evidence" value="ECO:0007669"/>
    <property type="project" value="UniProtKB-KW"/>
</dbReference>
<dbReference type="InterPro" id="IPR014867">
    <property type="entry name" value="Spore_coat_CotH_CotH2/3/7"/>
</dbReference>
<dbReference type="EMBL" id="JANATA010000008">
    <property type="protein sequence ID" value="MCP3428562.1"/>
    <property type="molecule type" value="Genomic_DNA"/>
</dbReference>
<dbReference type="Proteomes" id="UP001165413">
    <property type="component" value="Unassembled WGS sequence"/>
</dbReference>
<keyword evidence="1" id="KW-0732">Signal</keyword>
<evidence type="ECO:0000256" key="1">
    <source>
        <dbReference type="SAM" id="SignalP"/>
    </source>
</evidence>
<name>A0AA41WXX4_9ALTE</name>
<feature type="chain" id="PRO_5041258611" evidence="1">
    <location>
        <begin position="24"/>
        <end position="517"/>
    </location>
</feature>
<evidence type="ECO:0000313" key="2">
    <source>
        <dbReference type="EMBL" id="MCP3428562.1"/>
    </source>
</evidence>
<proteinExistence type="predicted"/>